<dbReference type="EMBL" id="SSOP01000359">
    <property type="protein sequence ID" value="KAB5588848.1"/>
    <property type="molecule type" value="Genomic_DNA"/>
</dbReference>
<proteinExistence type="predicted"/>
<evidence type="ECO:0000313" key="2">
    <source>
        <dbReference type="EMBL" id="KAB5588848.1"/>
    </source>
</evidence>
<dbReference type="OrthoDB" id="6159439at2759"/>
<organism evidence="2 3">
    <name type="scientific">Ceratobasidium theobromae</name>
    <dbReference type="NCBI Taxonomy" id="1582974"/>
    <lineage>
        <taxon>Eukaryota</taxon>
        <taxon>Fungi</taxon>
        <taxon>Dikarya</taxon>
        <taxon>Basidiomycota</taxon>
        <taxon>Agaricomycotina</taxon>
        <taxon>Agaricomycetes</taxon>
        <taxon>Cantharellales</taxon>
        <taxon>Ceratobasidiaceae</taxon>
        <taxon>Ceratobasidium</taxon>
    </lineage>
</organism>
<dbReference type="Proteomes" id="UP000383932">
    <property type="component" value="Unassembled WGS sequence"/>
</dbReference>
<feature type="domain" description="TRF2/HOY1 PH-like" evidence="1">
    <location>
        <begin position="38"/>
        <end position="145"/>
    </location>
</feature>
<keyword evidence="3" id="KW-1185">Reference proteome</keyword>
<protein>
    <recommendedName>
        <fullName evidence="1">TRF2/HOY1 PH-like domain-containing protein</fullName>
    </recommendedName>
</protein>
<dbReference type="InterPro" id="IPR057939">
    <property type="entry name" value="TRF2_HOY1_PH"/>
</dbReference>
<dbReference type="AlphaFoldDB" id="A0A5N5QBP4"/>
<sequence length="187" mass="20968">MSTDITPKNIYKRGELSPGNEAELQALLRETEPISIISCTELVIGSWHRIAGRTRRHDLVAYISDYKACLTWFIHSGGLDYKMEIPISSIVSTEFVHSTHPGQGVASFYLAKRPTFYMGAGNSAWQVCDDWTEDRQASQIIKHQLIGNSVELNHAIRVIEARRKGLGRPIQIPQLPVLNFPPASQVQ</sequence>
<accession>A0A5N5QBP4</accession>
<comment type="caution">
    <text evidence="2">The sequence shown here is derived from an EMBL/GenBank/DDBJ whole genome shotgun (WGS) entry which is preliminary data.</text>
</comment>
<reference evidence="2 3" key="1">
    <citation type="journal article" date="2019" name="Fungal Biol. Biotechnol.">
        <title>Draft genome sequence of fastidious pathogen Ceratobasidium theobromae, which causes vascular-streak dieback in Theobroma cacao.</title>
        <authorList>
            <person name="Ali S.S."/>
            <person name="Asman A."/>
            <person name="Shao J."/>
            <person name="Firmansyah A.P."/>
            <person name="Susilo A.W."/>
            <person name="Rosmana A."/>
            <person name="McMahon P."/>
            <person name="Junaid M."/>
            <person name="Guest D."/>
            <person name="Kheng T.Y."/>
            <person name="Meinhardt L.W."/>
            <person name="Bailey B.A."/>
        </authorList>
    </citation>
    <scope>NUCLEOTIDE SEQUENCE [LARGE SCALE GENOMIC DNA]</scope>
    <source>
        <strain evidence="2 3">CT2</strain>
    </source>
</reference>
<dbReference type="Pfam" id="PF24818">
    <property type="entry name" value="PH_TRF2_HOY1"/>
    <property type="match status" value="1"/>
</dbReference>
<evidence type="ECO:0000259" key="1">
    <source>
        <dbReference type="Pfam" id="PF24818"/>
    </source>
</evidence>
<gene>
    <name evidence="2" type="ORF">CTheo_7713</name>
</gene>
<evidence type="ECO:0000313" key="3">
    <source>
        <dbReference type="Proteomes" id="UP000383932"/>
    </source>
</evidence>
<name>A0A5N5QBP4_9AGAM</name>